<evidence type="ECO:0000256" key="1">
    <source>
        <dbReference type="SAM" id="Coils"/>
    </source>
</evidence>
<name>A0A1G1XQZ0_9BACT</name>
<keyword evidence="1" id="KW-0175">Coiled coil</keyword>
<dbReference type="Proteomes" id="UP000176498">
    <property type="component" value="Unassembled WGS sequence"/>
</dbReference>
<dbReference type="AlphaFoldDB" id="A0A1G1XQZ0"/>
<accession>A0A1G1XQZ0</accession>
<evidence type="ECO:0000313" key="2">
    <source>
        <dbReference type="EMBL" id="OGY42499.1"/>
    </source>
</evidence>
<gene>
    <name evidence="2" type="ORF">A2Y82_03980</name>
</gene>
<organism evidence="2 3">
    <name type="scientific">Candidatus Buchananbacteria bacterium RBG_13_36_9</name>
    <dbReference type="NCBI Taxonomy" id="1797530"/>
    <lineage>
        <taxon>Bacteria</taxon>
        <taxon>Candidatus Buchananiibacteriota</taxon>
    </lineage>
</organism>
<protein>
    <submittedName>
        <fullName evidence="2">Uncharacterized protein</fullName>
    </submittedName>
</protein>
<proteinExistence type="predicted"/>
<dbReference type="EMBL" id="MHHZ01000003">
    <property type="protein sequence ID" value="OGY42499.1"/>
    <property type="molecule type" value="Genomic_DNA"/>
</dbReference>
<comment type="caution">
    <text evidence="2">The sequence shown here is derived from an EMBL/GenBank/DDBJ whole genome shotgun (WGS) entry which is preliminary data.</text>
</comment>
<sequence>MPKNNEKLTPLNVLDVVKNPQKYDDQTRAKAIEIIFNNANAYLNEIDEMEKEEIKKTAETSNVVALEEIRKRIKNI</sequence>
<reference evidence="2 3" key="1">
    <citation type="journal article" date="2016" name="Nat. Commun.">
        <title>Thousands of microbial genomes shed light on interconnected biogeochemical processes in an aquifer system.</title>
        <authorList>
            <person name="Anantharaman K."/>
            <person name="Brown C.T."/>
            <person name="Hug L.A."/>
            <person name="Sharon I."/>
            <person name="Castelle C.J."/>
            <person name="Probst A.J."/>
            <person name="Thomas B.C."/>
            <person name="Singh A."/>
            <person name="Wilkins M.J."/>
            <person name="Karaoz U."/>
            <person name="Brodie E.L."/>
            <person name="Williams K.H."/>
            <person name="Hubbard S.S."/>
            <person name="Banfield J.F."/>
        </authorList>
    </citation>
    <scope>NUCLEOTIDE SEQUENCE [LARGE SCALE GENOMIC DNA]</scope>
</reference>
<feature type="coiled-coil region" evidence="1">
    <location>
        <begin position="32"/>
        <end position="59"/>
    </location>
</feature>
<evidence type="ECO:0000313" key="3">
    <source>
        <dbReference type="Proteomes" id="UP000176498"/>
    </source>
</evidence>